<reference evidence="5 6" key="1">
    <citation type="submission" date="2021-01" db="EMBL/GenBank/DDBJ databases">
        <title>Prevotella A2931 sp. nov.</title>
        <authorList>
            <person name="Buhl M."/>
            <person name="Oberhettinger P."/>
        </authorList>
    </citation>
    <scope>NUCLEOTIDE SEQUENCE [LARGE SCALE GENOMIC DNA]</scope>
    <source>
        <strain evidence="5 6">A2931</strain>
    </source>
</reference>
<dbReference type="EMBL" id="JAERMS010000004">
    <property type="protein sequence ID" value="MBO1362686.1"/>
    <property type="molecule type" value="Genomic_DNA"/>
</dbReference>
<evidence type="ECO:0000313" key="6">
    <source>
        <dbReference type="Proteomes" id="UP000664265"/>
    </source>
</evidence>
<keyword evidence="2" id="KW-0328">Glycosyltransferase</keyword>
<dbReference type="PANTHER" id="PTHR43179:SF12">
    <property type="entry name" value="GALACTOFURANOSYLTRANSFERASE GLFT2"/>
    <property type="match status" value="1"/>
</dbReference>
<name>A0ABS3M3K9_9BACT</name>
<evidence type="ECO:0000256" key="2">
    <source>
        <dbReference type="ARBA" id="ARBA00022676"/>
    </source>
</evidence>
<dbReference type="InterPro" id="IPR001173">
    <property type="entry name" value="Glyco_trans_2-like"/>
</dbReference>
<keyword evidence="3" id="KW-0808">Transferase</keyword>
<comment type="caution">
    <text evidence="5">The sequence shown here is derived from an EMBL/GenBank/DDBJ whole genome shotgun (WGS) entry which is preliminary data.</text>
</comment>
<evidence type="ECO:0000256" key="1">
    <source>
        <dbReference type="ARBA" id="ARBA00006739"/>
    </source>
</evidence>
<evidence type="ECO:0000313" key="5">
    <source>
        <dbReference type="EMBL" id="MBO1362686.1"/>
    </source>
</evidence>
<proteinExistence type="inferred from homology"/>
<dbReference type="InterPro" id="IPR029044">
    <property type="entry name" value="Nucleotide-diphossugar_trans"/>
</dbReference>
<evidence type="ECO:0000256" key="3">
    <source>
        <dbReference type="ARBA" id="ARBA00022679"/>
    </source>
</evidence>
<gene>
    <name evidence="5" type="ORF">JHU38_02650</name>
</gene>
<organism evidence="5 6">
    <name type="scientific">Prevotella illustrans</name>
    <dbReference type="NCBI Taxonomy" id="2800387"/>
    <lineage>
        <taxon>Bacteria</taxon>
        <taxon>Pseudomonadati</taxon>
        <taxon>Bacteroidota</taxon>
        <taxon>Bacteroidia</taxon>
        <taxon>Bacteroidales</taxon>
        <taxon>Prevotellaceae</taxon>
        <taxon>Prevotella</taxon>
    </lineage>
</organism>
<accession>A0ABS3M3K9</accession>
<dbReference type="Proteomes" id="UP000664265">
    <property type="component" value="Unassembled WGS sequence"/>
</dbReference>
<dbReference type="PANTHER" id="PTHR43179">
    <property type="entry name" value="RHAMNOSYLTRANSFERASE WBBL"/>
    <property type="match status" value="1"/>
</dbReference>
<comment type="similarity">
    <text evidence="1">Belongs to the glycosyltransferase 2 family.</text>
</comment>
<dbReference type="CDD" id="cd04186">
    <property type="entry name" value="GT_2_like_c"/>
    <property type="match status" value="1"/>
</dbReference>
<evidence type="ECO:0000259" key="4">
    <source>
        <dbReference type="Pfam" id="PF00535"/>
    </source>
</evidence>
<dbReference type="Pfam" id="PF00535">
    <property type="entry name" value="Glycos_transf_2"/>
    <property type="match status" value="1"/>
</dbReference>
<protein>
    <submittedName>
        <fullName evidence="5">Glycosyltransferase family 2 protein</fullName>
    </submittedName>
</protein>
<feature type="domain" description="Glycosyltransferase 2-like" evidence="4">
    <location>
        <begin position="7"/>
        <end position="116"/>
    </location>
</feature>
<dbReference type="Gene3D" id="3.90.550.10">
    <property type="entry name" value="Spore Coat Polysaccharide Biosynthesis Protein SpsA, Chain A"/>
    <property type="match status" value="1"/>
</dbReference>
<dbReference type="SUPFAM" id="SSF53448">
    <property type="entry name" value="Nucleotide-diphospho-sugar transferases"/>
    <property type="match status" value="1"/>
</dbReference>
<sequence length="344" mass="40081">MKKDTVIVILNWNGQKMLAQYLRTVENYSRDEADIVVADNASTDNSIDYLRRNHPNIGIIIFDKNWGFAEGYNRALRQLEGYKYYVLLNSDVKVTHHWLTPLLEFMDAHEEVAACQPKLLSMRNPEMFEYAGAAGGFLDKYGYPFCRGRIFDSTEMDTGQYDQNVSILWATGACLMIRSAAYWEAGGLDTRFFAHSEEIDLCWRLRLLGMKIFCITDSIVYHVGGGTLPQGNPTKTFLNFRNNLTMLYKNLPDNELKHVMKVRLVLDYIAAFSTLILNQNFKDFQAILKARRAFKKWIPLFEDDRKLIQKLCKEKHIPERKGYSILWQYYIKKRRTFTDIPNGE</sequence>
<keyword evidence="6" id="KW-1185">Reference proteome</keyword>
<dbReference type="RefSeq" id="WP_107582580.1">
    <property type="nucleotide sequence ID" value="NZ_JAERMS010000004.1"/>
</dbReference>